<evidence type="ECO:0000256" key="3">
    <source>
        <dbReference type="ARBA" id="ARBA00022679"/>
    </source>
</evidence>
<proteinExistence type="inferred from homology"/>
<dbReference type="InterPro" id="IPR051259">
    <property type="entry name" value="rRNA_Methyltransferase"/>
</dbReference>
<dbReference type="OrthoDB" id="9794400at2"/>
<dbReference type="PANTHER" id="PTHR43191">
    <property type="entry name" value="RRNA METHYLTRANSFERASE 3"/>
    <property type="match status" value="1"/>
</dbReference>
<dbReference type="InterPro" id="IPR013123">
    <property type="entry name" value="SpoU_subst-bd"/>
</dbReference>
<comment type="similarity">
    <text evidence="1">Belongs to the class IV-like SAM-binding methyltransferase superfamily. RNA methyltransferase TrmH family.</text>
</comment>
<dbReference type="CDD" id="cd18095">
    <property type="entry name" value="SpoU-like_rRNA-MTase"/>
    <property type="match status" value="1"/>
</dbReference>
<dbReference type="Gene3D" id="3.30.1330.30">
    <property type="match status" value="1"/>
</dbReference>
<evidence type="ECO:0000313" key="5">
    <source>
        <dbReference type="EMBL" id="SHG96450.1"/>
    </source>
</evidence>
<dbReference type="STRING" id="1122133.SAMN02745157_0087"/>
<dbReference type="Pfam" id="PF22435">
    <property type="entry name" value="MRM3-like_sub_bind"/>
    <property type="match status" value="1"/>
</dbReference>
<dbReference type="InterPro" id="IPR029028">
    <property type="entry name" value="Alpha/beta_knot_MTases"/>
</dbReference>
<reference evidence="5 6" key="1">
    <citation type="submission" date="2016-11" db="EMBL/GenBank/DDBJ databases">
        <authorList>
            <person name="Jaros S."/>
            <person name="Januszkiewicz K."/>
            <person name="Wedrychowicz H."/>
        </authorList>
    </citation>
    <scope>NUCLEOTIDE SEQUENCE [LARGE SCALE GENOMIC DNA]</scope>
    <source>
        <strain evidence="5 6">DSM 19436</strain>
    </source>
</reference>
<keyword evidence="2 5" id="KW-0489">Methyltransferase</keyword>
<dbReference type="PANTHER" id="PTHR43191:SF2">
    <property type="entry name" value="RRNA METHYLTRANSFERASE 3, MITOCHONDRIAL"/>
    <property type="match status" value="1"/>
</dbReference>
<keyword evidence="3 5" id="KW-0808">Transferase</keyword>
<gene>
    <name evidence="5" type="ORF">SAMN02745157_0087</name>
</gene>
<dbReference type="InterPro" id="IPR053888">
    <property type="entry name" value="MRM3-like_sub_bind"/>
</dbReference>
<evidence type="ECO:0000259" key="4">
    <source>
        <dbReference type="SMART" id="SM00967"/>
    </source>
</evidence>
<evidence type="ECO:0000256" key="2">
    <source>
        <dbReference type="ARBA" id="ARBA00022603"/>
    </source>
</evidence>
<dbReference type="Gene3D" id="3.40.1280.10">
    <property type="match status" value="1"/>
</dbReference>
<dbReference type="InterPro" id="IPR029026">
    <property type="entry name" value="tRNA_m1G_MTases_N"/>
</dbReference>
<evidence type="ECO:0000256" key="1">
    <source>
        <dbReference type="ARBA" id="ARBA00007228"/>
    </source>
</evidence>
<dbReference type="GO" id="GO:0008173">
    <property type="term" value="F:RNA methyltransferase activity"/>
    <property type="evidence" value="ECO:0007669"/>
    <property type="project" value="InterPro"/>
</dbReference>
<dbReference type="SUPFAM" id="SSF75217">
    <property type="entry name" value="alpha/beta knot"/>
    <property type="match status" value="1"/>
</dbReference>
<dbReference type="AlphaFoldDB" id="A0A1M5P3T4"/>
<dbReference type="EMBL" id="FQUP01000010">
    <property type="protein sequence ID" value="SHG96450.1"/>
    <property type="molecule type" value="Genomic_DNA"/>
</dbReference>
<organism evidence="5 6">
    <name type="scientific">Kaistia soli DSM 19436</name>
    <dbReference type="NCBI Taxonomy" id="1122133"/>
    <lineage>
        <taxon>Bacteria</taxon>
        <taxon>Pseudomonadati</taxon>
        <taxon>Pseudomonadota</taxon>
        <taxon>Alphaproteobacteria</taxon>
        <taxon>Hyphomicrobiales</taxon>
        <taxon>Kaistiaceae</taxon>
        <taxon>Kaistia</taxon>
    </lineage>
</organism>
<name>A0A1M5P3T4_9HYPH</name>
<accession>A0A1M5P3T4</accession>
<feature type="domain" description="RNA 2-O ribose methyltransferase substrate binding" evidence="4">
    <location>
        <begin position="43"/>
        <end position="119"/>
    </location>
</feature>
<dbReference type="GO" id="GO:0032259">
    <property type="term" value="P:methylation"/>
    <property type="evidence" value="ECO:0007669"/>
    <property type="project" value="UniProtKB-KW"/>
</dbReference>
<sequence>MADETSIPIPGQIRVVTSLTNPTIKEIRALSLPKFRKESGLFVTEGMKLVADAVEEDWPIRILVYGAKVANHPVVQRVAQRAHARGGDVLEVSEAVLAKITRRENPQMVVGVFEQRLTDPQTIRPGPAGVWVALEGIKDPGNLGTIIRTSDAVGAEGVILVGDTVDPFGVEAVRATMGSIFHMPLARLSVADFFEWRKRWPGIVVGTHLSGKHDYRAVDYDKPVLLLMGNEQSGIDDRFAAACDTLVKIPQVGRADSLNLAIATGVMLFEIRRDRLKLA</sequence>
<dbReference type="InterPro" id="IPR029064">
    <property type="entry name" value="Ribosomal_eL30-like_sf"/>
</dbReference>
<dbReference type="GO" id="GO:0005737">
    <property type="term" value="C:cytoplasm"/>
    <property type="evidence" value="ECO:0007669"/>
    <property type="project" value="UniProtKB-ARBA"/>
</dbReference>
<dbReference type="RefSeq" id="WP_073058587.1">
    <property type="nucleotide sequence ID" value="NZ_FQUP01000010.1"/>
</dbReference>
<protein>
    <submittedName>
        <fullName evidence="5">RNA methyltransferase, TrmH family</fullName>
    </submittedName>
</protein>
<dbReference type="GO" id="GO:0006396">
    <property type="term" value="P:RNA processing"/>
    <property type="evidence" value="ECO:0007669"/>
    <property type="project" value="InterPro"/>
</dbReference>
<dbReference type="Proteomes" id="UP000184485">
    <property type="component" value="Unassembled WGS sequence"/>
</dbReference>
<dbReference type="GO" id="GO:0003723">
    <property type="term" value="F:RNA binding"/>
    <property type="evidence" value="ECO:0007669"/>
    <property type="project" value="InterPro"/>
</dbReference>
<dbReference type="SMART" id="SM00967">
    <property type="entry name" value="SpoU_sub_bind"/>
    <property type="match status" value="1"/>
</dbReference>
<dbReference type="Pfam" id="PF00588">
    <property type="entry name" value="SpoU_methylase"/>
    <property type="match status" value="1"/>
</dbReference>
<keyword evidence="6" id="KW-1185">Reference proteome</keyword>
<dbReference type="InterPro" id="IPR001537">
    <property type="entry name" value="SpoU_MeTrfase"/>
</dbReference>
<dbReference type="SUPFAM" id="SSF55315">
    <property type="entry name" value="L30e-like"/>
    <property type="match status" value="1"/>
</dbReference>
<evidence type="ECO:0000313" key="6">
    <source>
        <dbReference type="Proteomes" id="UP000184485"/>
    </source>
</evidence>